<dbReference type="PANTHER" id="PTHR35218">
    <property type="entry name" value="RNASE H DOMAIN-CONTAINING PROTEIN"/>
    <property type="match status" value="1"/>
</dbReference>
<accession>A0A8T3C967</accession>
<gene>
    <name evidence="2" type="ORF">KFK09_001781</name>
</gene>
<dbReference type="InterPro" id="IPR036691">
    <property type="entry name" value="Endo/exonu/phosph_ase_sf"/>
</dbReference>
<keyword evidence="3" id="KW-1185">Reference proteome</keyword>
<comment type="caution">
    <text evidence="2">The sequence shown here is derived from an EMBL/GenBank/DDBJ whole genome shotgun (WGS) entry which is preliminary data.</text>
</comment>
<reference evidence="2" key="1">
    <citation type="journal article" date="2022" name="Front. Genet.">
        <title>Chromosome-Scale Assembly of the Dendrobium nobile Genome Provides Insights Into the Molecular Mechanism of the Biosynthesis of the Medicinal Active Ingredient of Dendrobium.</title>
        <authorList>
            <person name="Xu Q."/>
            <person name="Niu S.-C."/>
            <person name="Li K.-L."/>
            <person name="Zheng P.-J."/>
            <person name="Zhang X.-J."/>
            <person name="Jia Y."/>
            <person name="Liu Y."/>
            <person name="Niu Y.-X."/>
            <person name="Yu L.-H."/>
            <person name="Chen D.-F."/>
            <person name="Zhang G.-Q."/>
        </authorList>
    </citation>
    <scope>NUCLEOTIDE SEQUENCE</scope>
    <source>
        <tissue evidence="2">Leaf</tissue>
    </source>
</reference>
<protein>
    <recommendedName>
        <fullName evidence="4">Reverse transcriptase domain-containing protein</fullName>
    </recommendedName>
</protein>
<keyword evidence="1" id="KW-0175">Coiled coil</keyword>
<dbReference type="PANTHER" id="PTHR35218:SF9">
    <property type="entry name" value="ENDONUCLEASE_EXONUCLEASE_PHOSPHATASE DOMAIN-CONTAINING PROTEIN"/>
    <property type="match status" value="1"/>
</dbReference>
<dbReference type="OrthoDB" id="10500369at2759"/>
<evidence type="ECO:0000256" key="1">
    <source>
        <dbReference type="SAM" id="Coils"/>
    </source>
</evidence>
<dbReference type="Gene3D" id="3.60.10.10">
    <property type="entry name" value="Endonuclease/exonuclease/phosphatase"/>
    <property type="match status" value="1"/>
</dbReference>
<feature type="coiled-coil region" evidence="1">
    <location>
        <begin position="196"/>
        <end position="233"/>
    </location>
</feature>
<dbReference type="SUPFAM" id="SSF56219">
    <property type="entry name" value="DNase I-like"/>
    <property type="match status" value="1"/>
</dbReference>
<evidence type="ECO:0008006" key="4">
    <source>
        <dbReference type="Google" id="ProtNLM"/>
    </source>
</evidence>
<organism evidence="2 3">
    <name type="scientific">Dendrobium nobile</name>
    <name type="common">Orchid</name>
    <dbReference type="NCBI Taxonomy" id="94219"/>
    <lineage>
        <taxon>Eukaryota</taxon>
        <taxon>Viridiplantae</taxon>
        <taxon>Streptophyta</taxon>
        <taxon>Embryophyta</taxon>
        <taxon>Tracheophyta</taxon>
        <taxon>Spermatophyta</taxon>
        <taxon>Magnoliopsida</taxon>
        <taxon>Liliopsida</taxon>
        <taxon>Asparagales</taxon>
        <taxon>Orchidaceae</taxon>
        <taxon>Epidendroideae</taxon>
        <taxon>Malaxideae</taxon>
        <taxon>Dendrobiinae</taxon>
        <taxon>Dendrobium</taxon>
    </lineage>
</organism>
<dbReference type="AlphaFoldDB" id="A0A8T3C967"/>
<name>A0A8T3C967_DENNO</name>
<sequence>MKKKKSKQLKDLGPISSNLRSRRMEMEAKAFWNCGGAKKRSASLFVKEFVRLHNIIFVGLLETKLTSIERKEVNNLIGDGWNYDMVSSNGLSGGIIVLWNENVADFTMVDSSNQCIIRDLLINNNSKWKVAAVYANKDCCKRRELWEKLEIYSSIGFPMVIAGDFNCLTSKEDKKGGKRFQYTQGSKEMESFFSNNDYHEEKKENLNSSKDKLMEEILEIQNLEAEMGQLSIEECLKLKAKVLELNSIIAKRRLNNIVKIKVEDGNVMEDQNQIEGILISFFKQKWRHMESLLEGWPEPNSTVNCEDKNWLSRDFTEEEVEVVIKDLGNNIVAGCDGITYSFLRSYWEIIKYDFLNAITYFLHHGEMEKSWKDTLILHSNALALTSIGVNISTYGPRISHLLYADDVLLYSEASKKVSLKVKGILSNFSKWTGQSINMEKSGILFGKMVDRRRRKAITRTLGIKEVKQFTYLGIKMALRRLKANDYQFIIEKSLKKINTWGILAPKYGSRIAEENLKRNVSSSWKILTDGGKALQPFLKWSVENGAIIKVFKDKWLLDRSLNEWPSFVVPQGEEPVLLERFIEDNEWNVAELRKECCSWMEHAAAHNGMILNLFFNVLFFSWKARNKLTHDKVVEGAISVAANAVCYSSISKLIVKTNSEQWDVNQPPRLSKNWHPPPPEWLKINVDASLDNSYKTGISYLMSEMLIEYLTI</sequence>
<evidence type="ECO:0000313" key="3">
    <source>
        <dbReference type="Proteomes" id="UP000829196"/>
    </source>
</evidence>
<dbReference type="EMBL" id="JAGYWB010000002">
    <property type="protein sequence ID" value="KAI0529234.1"/>
    <property type="molecule type" value="Genomic_DNA"/>
</dbReference>
<proteinExistence type="predicted"/>
<dbReference type="Proteomes" id="UP000829196">
    <property type="component" value="Unassembled WGS sequence"/>
</dbReference>
<evidence type="ECO:0000313" key="2">
    <source>
        <dbReference type="EMBL" id="KAI0529234.1"/>
    </source>
</evidence>